<comment type="caution">
    <text evidence="2">The sequence shown here is derived from an EMBL/GenBank/DDBJ whole genome shotgun (WGS) entry which is preliminary data.</text>
</comment>
<name>K0SEI9_THAOC</name>
<evidence type="ECO:0000313" key="3">
    <source>
        <dbReference type="Proteomes" id="UP000266841"/>
    </source>
</evidence>
<feature type="compositionally biased region" description="Acidic residues" evidence="1">
    <location>
        <begin position="57"/>
        <end position="66"/>
    </location>
</feature>
<reference evidence="2 3" key="1">
    <citation type="journal article" date="2012" name="Genome Biol.">
        <title>Genome and low-iron response of an oceanic diatom adapted to chronic iron limitation.</title>
        <authorList>
            <person name="Lommer M."/>
            <person name="Specht M."/>
            <person name="Roy A.S."/>
            <person name="Kraemer L."/>
            <person name="Andreson R."/>
            <person name="Gutowska M.A."/>
            <person name="Wolf J."/>
            <person name="Bergner S.V."/>
            <person name="Schilhabel M.B."/>
            <person name="Klostermeier U.C."/>
            <person name="Beiko R.G."/>
            <person name="Rosenstiel P."/>
            <person name="Hippler M."/>
            <person name="Laroche J."/>
        </authorList>
    </citation>
    <scope>NUCLEOTIDE SEQUENCE [LARGE SCALE GENOMIC DNA]</scope>
    <source>
        <strain evidence="2 3">CCMP1005</strain>
    </source>
</reference>
<accession>K0SEI9</accession>
<gene>
    <name evidence="2" type="ORF">THAOC_15931</name>
</gene>
<evidence type="ECO:0000313" key="2">
    <source>
        <dbReference type="EMBL" id="EJK63409.1"/>
    </source>
</evidence>
<protein>
    <submittedName>
        <fullName evidence="2">Uncharacterized protein</fullName>
    </submittedName>
</protein>
<dbReference type="Proteomes" id="UP000266841">
    <property type="component" value="Unassembled WGS sequence"/>
</dbReference>
<evidence type="ECO:0000256" key="1">
    <source>
        <dbReference type="SAM" id="MobiDB-lite"/>
    </source>
</evidence>
<dbReference type="EMBL" id="AGNL01018266">
    <property type="protein sequence ID" value="EJK63409.1"/>
    <property type="molecule type" value="Genomic_DNA"/>
</dbReference>
<feature type="compositionally biased region" description="Basic and acidic residues" evidence="1">
    <location>
        <begin position="75"/>
        <end position="98"/>
    </location>
</feature>
<sequence>MDNGTEKLGRGQRMRSKTKRAQESETQVTTRKAPKKAPKNAAATGRHAKKKLTASSDNDDDEDPDDLLTINEYGAKTRTDKQGSTDAHPDKDLGDERLSSPQNAALAMVPREDDRDHLLRKLLKENEARSKRDEALAAKFDMDNPVDNSCKEIVNYFLHSDVDESEPMEKLDSSAGDAGKLAPQKAVPSEEDGKVNAGEVDKVAGNMAPQKPAPSEENCAVAEKVDQEAFLAPSKEDCGGLATQKSAQSEEDNACAGEVDKVAVNMAPQKAAPSEDDCKGAAKVDKVADNEAAPTGNGGIVSGTKGIEGIVLGELDLPIGKNKNMRDKKTVPFLGGITNVTPGAILGLLTQDIPRLLLTTTEFVVAEELETQRDNYYLDGPRYSVQQHWPLWQDPGENLRSKDKKKLKQICKKLHNYATSNMTGDAYVPGADTTNTKLPKPFKLHAPSPSAYNNGEIYNVMANKGITLTWAECKDKKGMLPHVLYLLQHVNTYVRVSGPADLINYVDLSDDTSPTRKQVDEGRKKKGRPFIVYGGCWENFFEFIGRRLSLKYAVKYAVAEPFIDGAIKSGDGKCDGAAKSGEALIGGTEI</sequence>
<feature type="region of interest" description="Disordered" evidence="1">
    <location>
        <begin position="163"/>
        <end position="195"/>
    </location>
</feature>
<keyword evidence="3" id="KW-1185">Reference proteome</keyword>
<feature type="compositionally biased region" description="Basic residues" evidence="1">
    <location>
        <begin position="10"/>
        <end position="19"/>
    </location>
</feature>
<organism evidence="2 3">
    <name type="scientific">Thalassiosira oceanica</name>
    <name type="common">Marine diatom</name>
    <dbReference type="NCBI Taxonomy" id="159749"/>
    <lineage>
        <taxon>Eukaryota</taxon>
        <taxon>Sar</taxon>
        <taxon>Stramenopiles</taxon>
        <taxon>Ochrophyta</taxon>
        <taxon>Bacillariophyta</taxon>
        <taxon>Coscinodiscophyceae</taxon>
        <taxon>Thalassiosirophycidae</taxon>
        <taxon>Thalassiosirales</taxon>
        <taxon>Thalassiosiraceae</taxon>
        <taxon>Thalassiosira</taxon>
    </lineage>
</organism>
<dbReference type="AlphaFoldDB" id="K0SEI9"/>
<proteinExistence type="predicted"/>
<feature type="region of interest" description="Disordered" evidence="1">
    <location>
        <begin position="1"/>
        <end position="115"/>
    </location>
</feature>